<comment type="caution">
    <text evidence="20">The sequence shown here is derived from an EMBL/GenBank/DDBJ whole genome shotgun (WGS) entry which is preliminary data.</text>
</comment>
<evidence type="ECO:0000256" key="15">
    <source>
        <dbReference type="ARBA" id="ARBA00029435"/>
    </source>
</evidence>
<keyword evidence="12 16" id="KW-0560">Oxidoreductase</keyword>
<dbReference type="InterPro" id="IPR013698">
    <property type="entry name" value="Squalene_epoxidase"/>
</dbReference>
<dbReference type="OrthoDB" id="1678617at2759"/>
<sequence length="512" mass="56525">MRSEVPNSSRSMILRSDPDVSADVRDQRRLRDHDADVVIVGAGILGCALAVALGKQGRSVLLLEKSLKEPDRIVGELLQPGGVAALEKLGLRDCLDDIDAIPVYGYEVIYYGQGVEIPYPENANDPNRRRPEGRSFHHGRFIQKLRDAAMRTPNVNIVETTVTDIVKNGWTGQILGVQSQTKLNSDYYFGSLTVVADGYSSKFRKQYIKHQPVSRSKFWGLELIDTELPRPRHGHVVLGDSAPVLLYQIGTHETRALVDVPDNIPSASVKNGGVKSHLRNVVLPGLPKSVRPAFEAALDKGALRSMPNSWLPPTTNKTPGMVILGDAMNMRHPLTGGGMTVAFNDVVLLSELLNPEKVPDLGDTKVVLQQMSKFHWQRKNLTSVINILAQALYSLFAANGTDPSDPGYTTNYSLTLKPETADPQLRVLQLGCFRYFQMGGQCIDGPVGLLAGIIRQPFVLFYHFFAVALYSIWIMLRTRSLLRLPLTVVGGAAVFWKACVVIFPYIFSEVKV</sequence>
<dbReference type="InterPro" id="IPR006076">
    <property type="entry name" value="FAD-dep_OxRdtase"/>
</dbReference>
<dbReference type="EC" id="1.14.14.17" evidence="16"/>
<comment type="pathway">
    <text evidence="15">Steroid metabolism; ergosterol biosynthesis.</text>
</comment>
<evidence type="ECO:0000313" key="20">
    <source>
        <dbReference type="EMBL" id="KAH0537597.1"/>
    </source>
</evidence>
<feature type="transmembrane region" description="Helical" evidence="16">
    <location>
        <begin position="35"/>
        <end position="54"/>
    </location>
</feature>
<dbReference type="Gene3D" id="3.50.50.60">
    <property type="entry name" value="FAD/NAD(P)-binding domain"/>
    <property type="match status" value="1"/>
</dbReference>
<comment type="similarity">
    <text evidence="4 16">Belongs to the squalene monooxygenase family.</text>
</comment>
<protein>
    <recommendedName>
        <fullName evidence="16">Squalene monooxygenase</fullName>
        <ecNumber evidence="16">1.14.14.17</ecNumber>
    </recommendedName>
</protein>
<feature type="domain" description="FAD dependent oxidoreductase" evidence="18">
    <location>
        <begin position="36"/>
        <end position="66"/>
    </location>
</feature>
<keyword evidence="6 16" id="KW-0812">Transmembrane</keyword>
<evidence type="ECO:0000256" key="9">
    <source>
        <dbReference type="ARBA" id="ARBA00022848"/>
    </source>
</evidence>
<comment type="cofactor">
    <cofactor evidence="1 16">
        <name>FAD</name>
        <dbReference type="ChEBI" id="CHEBI:57692"/>
    </cofactor>
</comment>
<evidence type="ECO:0000259" key="19">
    <source>
        <dbReference type="Pfam" id="PF08491"/>
    </source>
</evidence>
<comment type="catalytic activity">
    <reaction evidence="16">
        <text>squalene + reduced [NADPH--hemoprotein reductase] + O2 = (S)-2,3-epoxysqualene + oxidized [NADPH--hemoprotein reductase] + H2O + H(+)</text>
        <dbReference type="Rhea" id="RHEA:25282"/>
        <dbReference type="Rhea" id="RHEA-COMP:11964"/>
        <dbReference type="Rhea" id="RHEA-COMP:11965"/>
        <dbReference type="ChEBI" id="CHEBI:15377"/>
        <dbReference type="ChEBI" id="CHEBI:15378"/>
        <dbReference type="ChEBI" id="CHEBI:15379"/>
        <dbReference type="ChEBI" id="CHEBI:15440"/>
        <dbReference type="ChEBI" id="CHEBI:15441"/>
        <dbReference type="ChEBI" id="CHEBI:57618"/>
        <dbReference type="ChEBI" id="CHEBI:58210"/>
        <dbReference type="EC" id="1.14.14.17"/>
    </reaction>
</comment>
<keyword evidence="10" id="KW-0443">Lipid metabolism</keyword>
<dbReference type="GO" id="GO:0004506">
    <property type="term" value="F:squalene monooxygenase activity"/>
    <property type="evidence" value="ECO:0007669"/>
    <property type="project" value="UniProtKB-UniRule"/>
</dbReference>
<dbReference type="GO" id="GO:0006696">
    <property type="term" value="P:ergosterol biosynthetic process"/>
    <property type="evidence" value="ECO:0007669"/>
    <property type="project" value="TreeGrafter"/>
</dbReference>
<dbReference type="FunFam" id="3.50.50.60:FF:000166">
    <property type="entry name" value="Squalene monooxygenase Erg1"/>
    <property type="match status" value="1"/>
</dbReference>
<dbReference type="Pfam" id="PF08491">
    <property type="entry name" value="SE"/>
    <property type="match status" value="2"/>
</dbReference>
<feature type="compositionally biased region" description="Polar residues" evidence="17">
    <location>
        <begin position="1"/>
        <end position="11"/>
    </location>
</feature>
<keyword evidence="13 16" id="KW-0472">Membrane</keyword>
<keyword evidence="5 16" id="KW-0285">Flavoprotein</keyword>
<feature type="region of interest" description="Disordered" evidence="17">
    <location>
        <begin position="1"/>
        <end position="20"/>
    </location>
</feature>
<evidence type="ECO:0000256" key="6">
    <source>
        <dbReference type="ARBA" id="ARBA00022692"/>
    </source>
</evidence>
<evidence type="ECO:0000313" key="21">
    <source>
        <dbReference type="Proteomes" id="UP000698800"/>
    </source>
</evidence>
<evidence type="ECO:0000256" key="16">
    <source>
        <dbReference type="RuleBase" id="RU367121"/>
    </source>
</evidence>
<feature type="transmembrane region" description="Helical" evidence="16">
    <location>
        <begin position="488"/>
        <end position="507"/>
    </location>
</feature>
<name>A0A9P8I2X3_9PEZI</name>
<dbReference type="AlphaFoldDB" id="A0A9P8I2X3"/>
<evidence type="ECO:0000256" key="11">
    <source>
        <dbReference type="ARBA" id="ARBA00022989"/>
    </source>
</evidence>
<comment type="subcellular location">
    <subcellularLocation>
        <location evidence="3 16">Endoplasmic reticulum membrane</location>
        <topology evidence="3 16">Multi-pass membrane protein</topology>
    </subcellularLocation>
    <subcellularLocation>
        <location evidence="2">Microsome membrane</location>
        <topology evidence="2">Multi-pass membrane protein</topology>
    </subcellularLocation>
</comment>
<comment type="function">
    <text evidence="16">Catalyzes the stereospecific oxidation of squalene to (S)-2,3-epoxysqualene, and is considered to be a rate-limiting enzyme in steroid biosynthesis.</text>
</comment>
<keyword evidence="21" id="KW-1185">Reference proteome</keyword>
<keyword evidence="8 16" id="KW-0274">FAD</keyword>
<keyword evidence="9" id="KW-0492">Microsome</keyword>
<evidence type="ECO:0000256" key="3">
    <source>
        <dbReference type="ARBA" id="ARBA00004477"/>
    </source>
</evidence>
<dbReference type="PANTHER" id="PTHR10835">
    <property type="entry name" value="SQUALENE MONOOXYGENASE"/>
    <property type="match status" value="1"/>
</dbReference>
<evidence type="ECO:0000256" key="13">
    <source>
        <dbReference type="ARBA" id="ARBA00023136"/>
    </source>
</evidence>
<evidence type="ECO:0000256" key="4">
    <source>
        <dbReference type="ARBA" id="ARBA00008802"/>
    </source>
</evidence>
<evidence type="ECO:0000256" key="14">
    <source>
        <dbReference type="ARBA" id="ARBA00023221"/>
    </source>
</evidence>
<dbReference type="GO" id="GO:0005789">
    <property type="term" value="C:endoplasmic reticulum membrane"/>
    <property type="evidence" value="ECO:0007669"/>
    <property type="project" value="UniProtKB-SubCell"/>
</dbReference>
<organism evidence="20 21">
    <name type="scientific">Glutinoglossum americanum</name>
    <dbReference type="NCBI Taxonomy" id="1670608"/>
    <lineage>
        <taxon>Eukaryota</taxon>
        <taxon>Fungi</taxon>
        <taxon>Dikarya</taxon>
        <taxon>Ascomycota</taxon>
        <taxon>Pezizomycotina</taxon>
        <taxon>Geoglossomycetes</taxon>
        <taxon>Geoglossales</taxon>
        <taxon>Geoglossaceae</taxon>
        <taxon>Glutinoglossum</taxon>
    </lineage>
</organism>
<evidence type="ECO:0000256" key="12">
    <source>
        <dbReference type="ARBA" id="ARBA00023002"/>
    </source>
</evidence>
<keyword evidence="11 16" id="KW-1133">Transmembrane helix</keyword>
<proteinExistence type="inferred from homology"/>
<evidence type="ECO:0000256" key="8">
    <source>
        <dbReference type="ARBA" id="ARBA00022827"/>
    </source>
</evidence>
<dbReference type="Pfam" id="PF01266">
    <property type="entry name" value="DAO"/>
    <property type="match status" value="1"/>
</dbReference>
<evidence type="ECO:0000256" key="5">
    <source>
        <dbReference type="ARBA" id="ARBA00022630"/>
    </source>
</evidence>
<dbReference type="InterPro" id="IPR036188">
    <property type="entry name" value="FAD/NAD-bd_sf"/>
</dbReference>
<dbReference type="SUPFAM" id="SSF51905">
    <property type="entry name" value="FAD/NAD(P)-binding domain"/>
    <property type="match status" value="1"/>
</dbReference>
<dbReference type="GO" id="GO:0050660">
    <property type="term" value="F:flavin adenine dinucleotide binding"/>
    <property type="evidence" value="ECO:0007669"/>
    <property type="project" value="UniProtKB-UniRule"/>
</dbReference>
<feature type="domain" description="Squalene epoxidase" evidence="19">
    <location>
        <begin position="191"/>
        <end position="399"/>
    </location>
</feature>
<dbReference type="InterPro" id="IPR040125">
    <property type="entry name" value="Squalene_monox"/>
</dbReference>
<evidence type="ECO:0000256" key="7">
    <source>
        <dbReference type="ARBA" id="ARBA00022824"/>
    </source>
</evidence>
<dbReference type="PANTHER" id="PTHR10835:SF0">
    <property type="entry name" value="SQUALENE MONOOXYGENASE"/>
    <property type="match status" value="1"/>
</dbReference>
<keyword evidence="14" id="KW-0753">Steroid metabolism</keyword>
<keyword evidence="10" id="KW-0444">Lipid biosynthesis</keyword>
<dbReference type="Proteomes" id="UP000698800">
    <property type="component" value="Unassembled WGS sequence"/>
</dbReference>
<dbReference type="EMBL" id="JAGHQL010000138">
    <property type="protein sequence ID" value="KAH0537597.1"/>
    <property type="molecule type" value="Genomic_DNA"/>
</dbReference>
<evidence type="ECO:0000256" key="2">
    <source>
        <dbReference type="ARBA" id="ARBA00004154"/>
    </source>
</evidence>
<keyword evidence="7 16" id="KW-0256">Endoplasmic reticulum</keyword>
<evidence type="ECO:0000256" key="17">
    <source>
        <dbReference type="SAM" id="MobiDB-lite"/>
    </source>
</evidence>
<evidence type="ECO:0000256" key="10">
    <source>
        <dbReference type="ARBA" id="ARBA00022955"/>
    </source>
</evidence>
<evidence type="ECO:0000256" key="1">
    <source>
        <dbReference type="ARBA" id="ARBA00001974"/>
    </source>
</evidence>
<dbReference type="PRINTS" id="PR00420">
    <property type="entry name" value="RNGMNOXGNASE"/>
</dbReference>
<feature type="transmembrane region" description="Helical" evidence="16">
    <location>
        <begin position="458"/>
        <end position="476"/>
    </location>
</feature>
<gene>
    <name evidence="20" type="ORF">FGG08_005629</name>
</gene>
<reference evidence="20" key="1">
    <citation type="submission" date="2021-03" db="EMBL/GenBank/DDBJ databases">
        <title>Comparative genomics and phylogenomic investigation of the class Geoglossomycetes provide insights into ecological specialization and systematics.</title>
        <authorList>
            <person name="Melie T."/>
            <person name="Pirro S."/>
            <person name="Miller A.N."/>
            <person name="Quandt A."/>
        </authorList>
    </citation>
    <scope>NUCLEOTIDE SEQUENCE</scope>
    <source>
        <strain evidence="20">GBOQ0MN5Z8</strain>
    </source>
</reference>
<accession>A0A9P8I2X3</accession>
<evidence type="ECO:0000259" key="18">
    <source>
        <dbReference type="Pfam" id="PF01266"/>
    </source>
</evidence>
<feature type="domain" description="Squalene epoxidase" evidence="19">
    <location>
        <begin position="423"/>
        <end position="488"/>
    </location>
</feature>
<keyword evidence="10" id="KW-0752">Steroid biosynthesis</keyword>